<evidence type="ECO:0000313" key="4">
    <source>
        <dbReference type="Proteomes" id="UP000676169"/>
    </source>
</evidence>
<dbReference type="AlphaFoldDB" id="A0A975G7M9"/>
<dbReference type="PANTHER" id="PTHR35149:SF2">
    <property type="entry name" value="DUF262 DOMAIN-CONTAINING PROTEIN"/>
    <property type="match status" value="1"/>
</dbReference>
<keyword evidence="4" id="KW-1185">Reference proteome</keyword>
<sequence>MSKLTNKIEAHDRTVWQVLADKKYTVDFFQREYNWEQRHIEQLVFDLTSAFLDEHQPGDARTKGEDYNNYYLGPFVVSEKAGQRSIIDGQQRLTSLTLLLIYLKNLQESLGLAEKIEPMIFSEHRGMKSFNIQVEERSECLEKLFSGGSYAGKAGDDASTTNMAARYADIEKCFPDDIASKPEVLPFFIDWIKYNVVLVEIIAYSDDNAYTIFETMNDRGLNLTPTEMLKGFLLSRFTDQTKRNRANEQWKEAVAMLKEYDLREDQSFFQAWLRACYADTIRPGKAGSQNEDFEKIGTRFHSWVRDNLPKLGLDPEVPADFERFISVDFKFYHAAYLRILAAQESFVPGLEHVYYIDCWGIAASQAFSLMLAPLVATDDGKTVDGKLDLVARYIETFSVRRAVNFKKFGASSIRYTMYSLVKEIRGKDLADLRSILATKVEEMEYGWDGFQHFQMHGMNRRFVKFLLSRITAHVEQGAGMTTTFQTYFENPRGKPFEIEHIWADDMSQHPAQFIDKADFSDWRNSIGALVLLPNGTNQSFNDKPYSEKLPHYHRENLLSQSLCEITYQNNPNFTKWANANGLPFKPHEQFHKKDIEERQSLYQAICEQIWTFPTS</sequence>
<dbReference type="EMBL" id="CP073100">
    <property type="protein sequence ID" value="QUE50574.1"/>
    <property type="molecule type" value="Genomic_DNA"/>
</dbReference>
<dbReference type="InterPro" id="IPR011089">
    <property type="entry name" value="GmrSD_C"/>
</dbReference>
<dbReference type="InterPro" id="IPR004919">
    <property type="entry name" value="GmrSD_N"/>
</dbReference>
<feature type="domain" description="GmrSD restriction endonucleases C-terminal" evidence="2">
    <location>
        <begin position="462"/>
        <end position="569"/>
    </location>
</feature>
<dbReference type="KEGG" id="lamb:KBB96_17130"/>
<organism evidence="3 4">
    <name type="scientific">Luteolibacter ambystomatis</name>
    <dbReference type="NCBI Taxonomy" id="2824561"/>
    <lineage>
        <taxon>Bacteria</taxon>
        <taxon>Pseudomonadati</taxon>
        <taxon>Verrucomicrobiota</taxon>
        <taxon>Verrucomicrobiia</taxon>
        <taxon>Verrucomicrobiales</taxon>
        <taxon>Verrucomicrobiaceae</taxon>
        <taxon>Luteolibacter</taxon>
    </lineage>
</organism>
<dbReference type="Pfam" id="PF03235">
    <property type="entry name" value="GmrSD_N"/>
    <property type="match status" value="1"/>
</dbReference>
<dbReference type="Proteomes" id="UP000676169">
    <property type="component" value="Chromosome"/>
</dbReference>
<dbReference type="PANTHER" id="PTHR35149">
    <property type="entry name" value="SLL5132 PROTEIN"/>
    <property type="match status" value="1"/>
</dbReference>
<evidence type="ECO:0000259" key="2">
    <source>
        <dbReference type="Pfam" id="PF07510"/>
    </source>
</evidence>
<dbReference type="RefSeq" id="WP_211630714.1">
    <property type="nucleotide sequence ID" value="NZ_CP073100.1"/>
</dbReference>
<feature type="domain" description="GmrSD restriction endonucleases N-terminal" evidence="1">
    <location>
        <begin position="17"/>
        <end position="233"/>
    </location>
</feature>
<evidence type="ECO:0000259" key="1">
    <source>
        <dbReference type="Pfam" id="PF03235"/>
    </source>
</evidence>
<gene>
    <name evidence="3" type="ORF">KBB96_17130</name>
</gene>
<protein>
    <submittedName>
        <fullName evidence="3">DUF262 domain-containing protein</fullName>
    </submittedName>
</protein>
<proteinExistence type="predicted"/>
<reference evidence="3" key="1">
    <citation type="submission" date="2021-04" db="EMBL/GenBank/DDBJ databases">
        <title>Luteolibacter sp. 32A isolated from the skin of an Anderson's salamander (Ambystoma andersonii).</title>
        <authorList>
            <person name="Spergser J."/>
            <person name="Busse H.-J."/>
        </authorList>
    </citation>
    <scope>NUCLEOTIDE SEQUENCE</scope>
    <source>
        <strain evidence="3">32A</strain>
    </source>
</reference>
<dbReference type="Pfam" id="PF07510">
    <property type="entry name" value="GmrSD_C"/>
    <property type="match status" value="1"/>
</dbReference>
<name>A0A975G7M9_9BACT</name>
<accession>A0A975G7M9</accession>
<evidence type="ECO:0000313" key="3">
    <source>
        <dbReference type="EMBL" id="QUE50574.1"/>
    </source>
</evidence>